<organism evidence="2 3">
    <name type="scientific">Staurois parvus</name>
    <dbReference type="NCBI Taxonomy" id="386267"/>
    <lineage>
        <taxon>Eukaryota</taxon>
        <taxon>Metazoa</taxon>
        <taxon>Chordata</taxon>
        <taxon>Craniata</taxon>
        <taxon>Vertebrata</taxon>
        <taxon>Euteleostomi</taxon>
        <taxon>Amphibia</taxon>
        <taxon>Batrachia</taxon>
        <taxon>Anura</taxon>
        <taxon>Neobatrachia</taxon>
        <taxon>Ranoidea</taxon>
        <taxon>Ranidae</taxon>
        <taxon>Staurois</taxon>
    </lineage>
</organism>
<feature type="compositionally biased region" description="Basic and acidic residues" evidence="1">
    <location>
        <begin position="26"/>
        <end position="55"/>
    </location>
</feature>
<comment type="caution">
    <text evidence="2">The sequence shown here is derived from an EMBL/GenBank/DDBJ whole genome shotgun (WGS) entry which is preliminary data.</text>
</comment>
<name>A0ABN9GMU2_9NEOB</name>
<proteinExistence type="predicted"/>
<evidence type="ECO:0000313" key="3">
    <source>
        <dbReference type="Proteomes" id="UP001162483"/>
    </source>
</evidence>
<protein>
    <submittedName>
        <fullName evidence="2">Uncharacterized protein</fullName>
    </submittedName>
</protein>
<dbReference type="EMBL" id="CATNWA010018806">
    <property type="protein sequence ID" value="CAI9609637.1"/>
    <property type="molecule type" value="Genomic_DNA"/>
</dbReference>
<accession>A0ABN9GMU2</accession>
<gene>
    <name evidence="2" type="ORF">SPARVUS_LOCUS14271855</name>
</gene>
<reference evidence="2" key="1">
    <citation type="submission" date="2023-05" db="EMBL/GenBank/DDBJ databases">
        <authorList>
            <person name="Stuckert A."/>
        </authorList>
    </citation>
    <scope>NUCLEOTIDE SEQUENCE</scope>
</reference>
<evidence type="ECO:0000256" key="1">
    <source>
        <dbReference type="SAM" id="MobiDB-lite"/>
    </source>
</evidence>
<keyword evidence="3" id="KW-1185">Reference proteome</keyword>
<sequence>MREGQRIVAIMPSKRGTKDLAATEPSGRRTKDEVAIESERTKDSDHKAQGEKDKG</sequence>
<dbReference type="Proteomes" id="UP001162483">
    <property type="component" value="Unassembled WGS sequence"/>
</dbReference>
<feature type="region of interest" description="Disordered" evidence="1">
    <location>
        <begin position="1"/>
        <end position="55"/>
    </location>
</feature>
<evidence type="ECO:0000313" key="2">
    <source>
        <dbReference type="EMBL" id="CAI9609637.1"/>
    </source>
</evidence>